<evidence type="ECO:0000259" key="3">
    <source>
        <dbReference type="PROSITE" id="PS50043"/>
    </source>
</evidence>
<keyword evidence="5" id="KW-1185">Reference proteome</keyword>
<dbReference type="PRINTS" id="PR00038">
    <property type="entry name" value="HTHLUXR"/>
</dbReference>
<dbReference type="InterPro" id="IPR041664">
    <property type="entry name" value="AAA_16"/>
</dbReference>
<dbReference type="PANTHER" id="PTHR16305">
    <property type="entry name" value="TESTICULAR SOLUBLE ADENYLYL CYCLASE"/>
    <property type="match status" value="1"/>
</dbReference>
<sequence length="940" mass="100360">MDSALSSPILVGRDDLVALAERRLASAAEGRGELLFLAGEAGIGKTRLLAEIVRRAEGFTVITAGASPGDAEVAGGLLADLGSELRRCAAIAEVGARVARRLREFADGDAERQRRLLVSDLTDMIAAAASGPLLVAIEDLHWADDVTLDVLGRLGRRASTLPLLLVGTYRSDELYPRVPMRAWRSRLLTQRHAEEVRLGRLSIEDTAAMASAITGSALPGAVTGAVFARSDGIPLHVEEFLAARESVPDTLADAVLSRAEQLSPPARELAGVASVLGRSFDLDLLAAITGDGPAAVDDGLRELADRFFVQPHPDRSTFDFRHALIRDALYADLTPYRRRELHARAAAAAVSASFPAAFVSDQFERAELPEPAFGHAMTAAVEAAGMSAHREAVELYRRAERTAPATLPPADRAALLTALAAELAAVDDNASAASCYEAAYRLRLQLDDPLAAAALVPDWVAARHLLGAGLDERAAMLRGALPLIAFRTDDPAKEVRANIHAALAAAYMLDRRLAEAIEDGEFARSIAVEDCDRAMRCNLDATLGAVFLFAGRIDEGRALLEGSIERASAWRFEGQTARGYRMLASSLSMLVEYEQALRWLRDGIAYAERVEQFNDRNYLIAHLGHVLWAVGDWSGAESAARQALADGGSITTRITALHVLGYVAMGRGAPATAVEHLTEAASLAAGMRELQRLSPAWWGLAEVALQCGDLDTAIARCEEGYEASARVRDAAYLYPYVITGVRAHLARSGSTAAREWLTRSGELVGERGIPGTLGALVHGRGLVHLHEGQTGKARDELATAAAFWSGRRRFWEGTAALADQARCALRSRKPAEATAFQIKTKEVYASAGAPVPANLLPREAVVPLSRPVFPALPSSPSAPASLSARELEVARLVAAGMTNREIAAELTIAPKTAAAHVEHIRTKLGVSRRTQIAAWVAGLS</sequence>
<dbReference type="RefSeq" id="WP_020512370.1">
    <property type="nucleotide sequence ID" value="NZ_JBIAZU010000006.1"/>
</dbReference>
<dbReference type="SMART" id="SM00028">
    <property type="entry name" value="TPR"/>
    <property type="match status" value="4"/>
</dbReference>
<dbReference type="InterPro" id="IPR000792">
    <property type="entry name" value="Tscrpt_reg_LuxR_C"/>
</dbReference>
<keyword evidence="2" id="KW-0067">ATP-binding</keyword>
<dbReference type="InterPro" id="IPR016032">
    <property type="entry name" value="Sig_transdc_resp-reg_C-effctor"/>
</dbReference>
<evidence type="ECO:0000313" key="5">
    <source>
        <dbReference type="Proteomes" id="UP001602245"/>
    </source>
</evidence>
<gene>
    <name evidence="4" type="ORF">ACFY35_32225</name>
</gene>
<evidence type="ECO:0000313" key="4">
    <source>
        <dbReference type="EMBL" id="MFF5294126.1"/>
    </source>
</evidence>
<dbReference type="Pfam" id="PF00196">
    <property type="entry name" value="GerE"/>
    <property type="match status" value="1"/>
</dbReference>
<dbReference type="Pfam" id="PF13191">
    <property type="entry name" value="AAA_16"/>
    <property type="match status" value="1"/>
</dbReference>
<name>A0ABW6WMN8_9ACTN</name>
<dbReference type="InterPro" id="IPR019734">
    <property type="entry name" value="TPR_rpt"/>
</dbReference>
<proteinExistence type="predicted"/>
<reference evidence="4 5" key="1">
    <citation type="submission" date="2024-10" db="EMBL/GenBank/DDBJ databases">
        <title>The Natural Products Discovery Center: Release of the First 8490 Sequenced Strains for Exploring Actinobacteria Biosynthetic Diversity.</title>
        <authorList>
            <person name="Kalkreuter E."/>
            <person name="Kautsar S.A."/>
            <person name="Yang D."/>
            <person name="Bader C.D."/>
            <person name="Teijaro C.N."/>
            <person name="Fluegel L."/>
            <person name="Davis C.M."/>
            <person name="Simpson J.R."/>
            <person name="Lauterbach L."/>
            <person name="Steele A.D."/>
            <person name="Gui C."/>
            <person name="Meng S."/>
            <person name="Li G."/>
            <person name="Viehrig K."/>
            <person name="Ye F."/>
            <person name="Su P."/>
            <person name="Kiefer A.F."/>
            <person name="Nichols A."/>
            <person name="Cepeda A.J."/>
            <person name="Yan W."/>
            <person name="Fan B."/>
            <person name="Jiang Y."/>
            <person name="Adhikari A."/>
            <person name="Zheng C.-J."/>
            <person name="Schuster L."/>
            <person name="Cowan T.M."/>
            <person name="Smanski M.J."/>
            <person name="Chevrette M.G."/>
            <person name="De Carvalho L.P.S."/>
            <person name="Shen B."/>
        </authorList>
    </citation>
    <scope>NUCLEOTIDE SEQUENCE [LARGE SCALE GENOMIC DNA]</scope>
    <source>
        <strain evidence="4 5">NPDC000087</strain>
    </source>
</reference>
<dbReference type="InterPro" id="IPR011990">
    <property type="entry name" value="TPR-like_helical_dom_sf"/>
</dbReference>
<dbReference type="InterPro" id="IPR036388">
    <property type="entry name" value="WH-like_DNA-bd_sf"/>
</dbReference>
<dbReference type="Gene3D" id="1.10.10.10">
    <property type="entry name" value="Winged helix-like DNA-binding domain superfamily/Winged helix DNA-binding domain"/>
    <property type="match status" value="1"/>
</dbReference>
<evidence type="ECO:0000256" key="2">
    <source>
        <dbReference type="ARBA" id="ARBA00022840"/>
    </source>
</evidence>
<organism evidence="4 5">
    <name type="scientific">Paractinoplanes globisporus</name>
    <dbReference type="NCBI Taxonomy" id="113565"/>
    <lineage>
        <taxon>Bacteria</taxon>
        <taxon>Bacillati</taxon>
        <taxon>Actinomycetota</taxon>
        <taxon>Actinomycetes</taxon>
        <taxon>Micromonosporales</taxon>
        <taxon>Micromonosporaceae</taxon>
        <taxon>Paractinoplanes</taxon>
    </lineage>
</organism>
<dbReference type="CDD" id="cd06170">
    <property type="entry name" value="LuxR_C_like"/>
    <property type="match status" value="1"/>
</dbReference>
<dbReference type="PROSITE" id="PS50043">
    <property type="entry name" value="HTH_LUXR_2"/>
    <property type="match status" value="1"/>
</dbReference>
<dbReference type="SUPFAM" id="SSF52540">
    <property type="entry name" value="P-loop containing nucleoside triphosphate hydrolases"/>
    <property type="match status" value="1"/>
</dbReference>
<dbReference type="EMBL" id="JBIAZU010000006">
    <property type="protein sequence ID" value="MFF5294126.1"/>
    <property type="molecule type" value="Genomic_DNA"/>
</dbReference>
<comment type="caution">
    <text evidence="4">The sequence shown here is derived from an EMBL/GenBank/DDBJ whole genome shotgun (WGS) entry which is preliminary data.</text>
</comment>
<dbReference type="PANTHER" id="PTHR16305:SF35">
    <property type="entry name" value="TRANSCRIPTIONAL ACTIVATOR DOMAIN"/>
    <property type="match status" value="1"/>
</dbReference>
<dbReference type="Proteomes" id="UP001602245">
    <property type="component" value="Unassembled WGS sequence"/>
</dbReference>
<feature type="domain" description="HTH luxR-type" evidence="3">
    <location>
        <begin position="875"/>
        <end position="940"/>
    </location>
</feature>
<accession>A0ABW6WMN8</accession>
<dbReference type="SMART" id="SM00421">
    <property type="entry name" value="HTH_LUXR"/>
    <property type="match status" value="1"/>
</dbReference>
<dbReference type="Gene3D" id="1.25.40.10">
    <property type="entry name" value="Tetratricopeptide repeat domain"/>
    <property type="match status" value="2"/>
</dbReference>
<keyword evidence="1" id="KW-0547">Nucleotide-binding</keyword>
<dbReference type="SUPFAM" id="SSF48452">
    <property type="entry name" value="TPR-like"/>
    <property type="match status" value="1"/>
</dbReference>
<evidence type="ECO:0000256" key="1">
    <source>
        <dbReference type="ARBA" id="ARBA00022741"/>
    </source>
</evidence>
<protein>
    <submittedName>
        <fullName evidence="4">AAA family ATPase</fullName>
    </submittedName>
</protein>
<dbReference type="InterPro" id="IPR027417">
    <property type="entry name" value="P-loop_NTPase"/>
</dbReference>
<dbReference type="SUPFAM" id="SSF46894">
    <property type="entry name" value="C-terminal effector domain of the bipartite response regulators"/>
    <property type="match status" value="1"/>
</dbReference>